<dbReference type="EMBL" id="JABWDU010000001">
    <property type="protein sequence ID" value="NVD38389.1"/>
    <property type="molecule type" value="Genomic_DNA"/>
</dbReference>
<accession>A0A7Y6Q3I3</accession>
<dbReference type="SUPFAM" id="SSF102462">
    <property type="entry name" value="Peptidyl-tRNA hydrolase II"/>
    <property type="match status" value="1"/>
</dbReference>
<dbReference type="RefSeq" id="WP_176352022.1">
    <property type="nucleotide sequence ID" value="NZ_JABWDU010000001.1"/>
</dbReference>
<evidence type="ECO:0000313" key="2">
    <source>
        <dbReference type="Proteomes" id="UP000520198"/>
    </source>
</evidence>
<comment type="caution">
    <text evidence="1">The sequence shown here is derived from an EMBL/GenBank/DDBJ whole genome shotgun (WGS) entry which is preliminary data.</text>
</comment>
<name>A0A7Y6Q3I3_9HYPH</name>
<dbReference type="Proteomes" id="UP000520198">
    <property type="component" value="Unassembled WGS sequence"/>
</dbReference>
<gene>
    <name evidence="1" type="ORF">HT585_05940</name>
</gene>
<dbReference type="Pfam" id="PF09391">
    <property type="entry name" value="DUF2000"/>
    <property type="match status" value="1"/>
</dbReference>
<proteinExistence type="predicted"/>
<organism evidence="1 2">
    <name type="scientific">Ensifer oleiphilus</name>
    <dbReference type="NCBI Taxonomy" id="2742698"/>
    <lineage>
        <taxon>Bacteria</taxon>
        <taxon>Pseudomonadati</taxon>
        <taxon>Pseudomonadota</taxon>
        <taxon>Alphaproteobacteria</taxon>
        <taxon>Hyphomicrobiales</taxon>
        <taxon>Rhizobiaceae</taxon>
        <taxon>Sinorhizobium/Ensifer group</taxon>
        <taxon>Ensifer</taxon>
    </lineage>
</organism>
<evidence type="ECO:0000313" key="1">
    <source>
        <dbReference type="EMBL" id="NVD38389.1"/>
    </source>
</evidence>
<dbReference type="InterPro" id="IPR023476">
    <property type="entry name" value="Pep_tRNA_hydro_II_dom_sf"/>
</dbReference>
<keyword evidence="2" id="KW-1185">Reference proteome</keyword>
<protein>
    <submittedName>
        <fullName evidence="1">DUF2000 family protein</fullName>
    </submittedName>
</protein>
<sequence length="135" mass="14340">MFDTKFAIVLREDLATWQKLNVTAFLATGIAGQKPAIIGEVYRDGAGNVYNALSVQPIIVLSADGATLGNIQRRAIERQIQTSVYVDAMFSTGHDSANRAAFAETSPGDAKVAGIAVHADKKLVDKITKGAKLHG</sequence>
<dbReference type="InterPro" id="IPR018988">
    <property type="entry name" value="DUF2000"/>
</dbReference>
<dbReference type="AlphaFoldDB" id="A0A7Y6Q3I3"/>
<dbReference type="Gene3D" id="3.40.1490.10">
    <property type="entry name" value="Bit1"/>
    <property type="match status" value="1"/>
</dbReference>
<reference evidence="1 2" key="1">
    <citation type="submission" date="2020-06" db="EMBL/GenBank/DDBJ databases">
        <authorList>
            <person name="Grouzdev D.S."/>
        </authorList>
    </citation>
    <scope>NUCLEOTIDE SEQUENCE [LARGE SCALE GENOMIC DNA]</scope>
    <source>
        <strain evidence="1 2">HO-A22</strain>
    </source>
</reference>